<reference evidence="1" key="2">
    <citation type="submission" date="2020-03" db="EMBL/GenBank/DDBJ databases">
        <authorList>
            <person name="Fu F.-F."/>
            <person name="Chen J."/>
        </authorList>
    </citation>
    <scope>NUCLEOTIDE SEQUENCE</scope>
    <source>
        <strain evidence="1">Lc1</strain>
    </source>
</reference>
<dbReference type="EMBL" id="WVTB01000032">
    <property type="protein sequence ID" value="KAF3806925.1"/>
    <property type="molecule type" value="Genomic_DNA"/>
</dbReference>
<evidence type="ECO:0008006" key="3">
    <source>
        <dbReference type="Google" id="ProtNLM"/>
    </source>
</evidence>
<evidence type="ECO:0000313" key="1">
    <source>
        <dbReference type="EMBL" id="KAF3806925.1"/>
    </source>
</evidence>
<dbReference type="Proteomes" id="UP000613401">
    <property type="component" value="Unassembled WGS sequence"/>
</dbReference>
<keyword evidence="2" id="KW-1185">Reference proteome</keyword>
<evidence type="ECO:0000313" key="2">
    <source>
        <dbReference type="Proteomes" id="UP000613401"/>
    </source>
</evidence>
<dbReference type="AlphaFoldDB" id="A0A8H4CMZ1"/>
<accession>A0A8H4CMZ1</accession>
<sequence length="395" mass="45420">MPPKADAMIASRPRKPRKPLRIPTLSPDVHRQILSFASQSTLLSARLVNKNFSSIATPLAFRYPYLGSKWDCDRLVCVSKSRKLSGFVEEIDLVSWIEEAESFRNLKSFYLGMAGFNFNWQVASLFGGPFAARELRSALLDTLFACIAGEWTQEEHAGLLTFIIAQKKPEDDKLYVEWIPPDAEPARPDVIDFDDVDNSDFPDAESIVNGIGSDRVRFDLRWHHILNSWRQSMTALKVFVMGCGDHGDNCLRSVVEAYYPDQLPIMSDHDRDLRFFRHGEKAFLNYRAPAPPFDHEEPLGDRYYKKRNRPEAPQYKYGVGMLVDWDSECLWRNNGPILRYTKFDGGMGYHPWTESYDDERDMRHEGMKTDEPDTVREDMKAYELLLAAVKTRAAS</sequence>
<gene>
    <name evidence="1" type="ORF">GCG54_00007176</name>
</gene>
<protein>
    <recommendedName>
        <fullName evidence="3">F-box domain-containing protein</fullName>
    </recommendedName>
</protein>
<comment type="caution">
    <text evidence="1">The sequence shown here is derived from an EMBL/GenBank/DDBJ whole genome shotgun (WGS) entry which is preliminary data.</text>
</comment>
<proteinExistence type="predicted"/>
<reference evidence="1" key="1">
    <citation type="journal article" date="2020" name="Phytopathology">
        <title>Genome sequence and comparative analysis of Colletotrichum gloeosporioides isolated from Liriodendron leaves.</title>
        <authorList>
            <person name="Fu F.F."/>
            <person name="Hao Z."/>
            <person name="Wang P."/>
            <person name="Lu Y."/>
            <person name="Xue L.J."/>
            <person name="Wei G."/>
            <person name="Tian Y."/>
            <person name="Baishi H."/>
            <person name="Xu H."/>
            <person name="Shi J."/>
            <person name="Cheng T."/>
            <person name="Wang G."/>
            <person name="Yi Y."/>
            <person name="Chen J."/>
        </authorList>
    </citation>
    <scope>NUCLEOTIDE SEQUENCE</scope>
    <source>
        <strain evidence="1">Lc1</strain>
    </source>
</reference>
<organism evidence="1 2">
    <name type="scientific">Colletotrichum gloeosporioides</name>
    <name type="common">Anthracnose fungus</name>
    <name type="synonym">Glomerella cingulata</name>
    <dbReference type="NCBI Taxonomy" id="474922"/>
    <lineage>
        <taxon>Eukaryota</taxon>
        <taxon>Fungi</taxon>
        <taxon>Dikarya</taxon>
        <taxon>Ascomycota</taxon>
        <taxon>Pezizomycotina</taxon>
        <taxon>Sordariomycetes</taxon>
        <taxon>Hypocreomycetidae</taxon>
        <taxon>Glomerellales</taxon>
        <taxon>Glomerellaceae</taxon>
        <taxon>Colletotrichum</taxon>
        <taxon>Colletotrichum gloeosporioides species complex</taxon>
    </lineage>
</organism>
<dbReference type="RefSeq" id="XP_045266084.1">
    <property type="nucleotide sequence ID" value="XM_045407163.1"/>
</dbReference>
<name>A0A8H4CMZ1_COLGL</name>
<dbReference type="GeneID" id="69014322"/>